<evidence type="ECO:0000256" key="1">
    <source>
        <dbReference type="SAM" id="Phobius"/>
    </source>
</evidence>
<feature type="transmembrane region" description="Helical" evidence="1">
    <location>
        <begin position="36"/>
        <end position="52"/>
    </location>
</feature>
<evidence type="ECO:0000313" key="3">
    <source>
        <dbReference type="Proteomes" id="UP001054945"/>
    </source>
</evidence>
<dbReference type="AlphaFoldDB" id="A0AAV4TWD5"/>
<keyword evidence="3" id="KW-1185">Reference proteome</keyword>
<keyword evidence="1" id="KW-0472">Membrane</keyword>
<dbReference type="EMBL" id="BPLR01011996">
    <property type="protein sequence ID" value="GIY50590.1"/>
    <property type="molecule type" value="Genomic_DNA"/>
</dbReference>
<feature type="transmembrane region" description="Helical" evidence="1">
    <location>
        <begin position="59"/>
        <end position="77"/>
    </location>
</feature>
<accession>A0AAV4TWD5</accession>
<name>A0AAV4TWD5_CAEEX</name>
<keyword evidence="1" id="KW-1133">Transmembrane helix</keyword>
<feature type="transmembrane region" description="Helical" evidence="1">
    <location>
        <begin position="125"/>
        <end position="144"/>
    </location>
</feature>
<sequence length="182" mass="20828">MYLTRFKNSEQMYLAVGIPPFFFIIIRLFALLRLPSVPVAFSLAPIVFTFLRKSESRRLNLWFICVGYILVCSWWRMEQQILGDLGGGGGPVCPFYAYHQYLMPSPWHPSSSLLLVQKRESSLKFMVYFCWVYSSVLGGLSSWWRMGQQILDDLGGGGVKCLEGFDHMKKDATVIICSVRTC</sequence>
<comment type="caution">
    <text evidence="2">The sequence shown here is derived from an EMBL/GenBank/DDBJ whole genome shotgun (WGS) entry which is preliminary data.</text>
</comment>
<evidence type="ECO:0000313" key="2">
    <source>
        <dbReference type="EMBL" id="GIY50590.1"/>
    </source>
</evidence>
<feature type="transmembrane region" description="Helical" evidence="1">
    <location>
        <begin position="12"/>
        <end position="30"/>
    </location>
</feature>
<dbReference type="Proteomes" id="UP001054945">
    <property type="component" value="Unassembled WGS sequence"/>
</dbReference>
<organism evidence="2 3">
    <name type="scientific">Caerostris extrusa</name>
    <name type="common">Bark spider</name>
    <name type="synonym">Caerostris bankana</name>
    <dbReference type="NCBI Taxonomy" id="172846"/>
    <lineage>
        <taxon>Eukaryota</taxon>
        <taxon>Metazoa</taxon>
        <taxon>Ecdysozoa</taxon>
        <taxon>Arthropoda</taxon>
        <taxon>Chelicerata</taxon>
        <taxon>Arachnida</taxon>
        <taxon>Araneae</taxon>
        <taxon>Araneomorphae</taxon>
        <taxon>Entelegynae</taxon>
        <taxon>Araneoidea</taxon>
        <taxon>Araneidae</taxon>
        <taxon>Caerostris</taxon>
    </lineage>
</organism>
<protein>
    <submittedName>
        <fullName evidence="2">Uncharacterized protein</fullName>
    </submittedName>
</protein>
<keyword evidence="1" id="KW-0812">Transmembrane</keyword>
<reference evidence="2 3" key="1">
    <citation type="submission" date="2021-06" db="EMBL/GenBank/DDBJ databases">
        <title>Caerostris extrusa draft genome.</title>
        <authorList>
            <person name="Kono N."/>
            <person name="Arakawa K."/>
        </authorList>
    </citation>
    <scope>NUCLEOTIDE SEQUENCE [LARGE SCALE GENOMIC DNA]</scope>
</reference>
<proteinExistence type="predicted"/>
<gene>
    <name evidence="2" type="ORF">CEXT_795731</name>
</gene>